<evidence type="ECO:0000313" key="2">
    <source>
        <dbReference type="Proteomes" id="UP000652176"/>
    </source>
</evidence>
<name>A0ABR9D5L7_9GAMM</name>
<comment type="caution">
    <text evidence="1">The sequence shown here is derived from an EMBL/GenBank/DDBJ whole genome shotgun (WGS) entry which is preliminary data.</text>
</comment>
<proteinExistence type="predicted"/>
<accession>A0ABR9D5L7</accession>
<reference evidence="1 2" key="1">
    <citation type="submission" date="2020-09" db="EMBL/GenBank/DDBJ databases">
        <title>Methylomonas albis sp. nov. and Methylomonas fluvii sp. nov.: Two cold-adapted methanotrophs from the River Elbe and an amended description of Methylovulum psychrotolerans strain Eb1.</title>
        <authorList>
            <person name="Bussmann I.K."/>
            <person name="Klings K.-W."/>
            <person name="Warnstedt J."/>
            <person name="Hoppert M."/>
            <person name="Saborowski A."/>
            <person name="Horn F."/>
            <person name="Liebner S."/>
        </authorList>
    </citation>
    <scope>NUCLEOTIDE SEQUENCE [LARGE SCALE GENOMIC DNA]</scope>
    <source>
        <strain evidence="1 2">EbA</strain>
    </source>
</reference>
<gene>
    <name evidence="1" type="ORF">IE877_16745</name>
</gene>
<evidence type="ECO:0008006" key="3">
    <source>
        <dbReference type="Google" id="ProtNLM"/>
    </source>
</evidence>
<organism evidence="1 2">
    <name type="scientific">Methylomonas albis</name>
    <dbReference type="NCBI Taxonomy" id="1854563"/>
    <lineage>
        <taxon>Bacteria</taxon>
        <taxon>Pseudomonadati</taxon>
        <taxon>Pseudomonadota</taxon>
        <taxon>Gammaproteobacteria</taxon>
        <taxon>Methylococcales</taxon>
        <taxon>Methylococcaceae</taxon>
        <taxon>Methylomonas</taxon>
    </lineage>
</organism>
<protein>
    <recommendedName>
        <fullName evidence="3">HEPN domain-containing protein</fullName>
    </recommendedName>
</protein>
<sequence>MTIIIKVPPKMQKTDSEIHPNAFLNGAIEYCEAGSILLKAKLEDSENKAKLNPIYMLCSHATELALKAFLRHKNYPTKTLKQNKYRHNLVNLYNECRASGLTSQALKETDFINLVQCLHSGNDEMAYRYFNPNPLVMPEIKWTNEAVISLIDCVKHYLPDHLEPQEAIKFDLIIGKPTSS</sequence>
<dbReference type="Gene3D" id="1.20.120.330">
    <property type="entry name" value="Nucleotidyltransferases domain 2"/>
    <property type="match status" value="1"/>
</dbReference>
<evidence type="ECO:0000313" key="1">
    <source>
        <dbReference type="EMBL" id="MBD9357504.1"/>
    </source>
</evidence>
<dbReference type="Proteomes" id="UP000652176">
    <property type="component" value="Unassembled WGS sequence"/>
</dbReference>
<dbReference type="EMBL" id="JACXSS010000001">
    <property type="protein sequence ID" value="MBD9357504.1"/>
    <property type="molecule type" value="Genomic_DNA"/>
</dbReference>
<keyword evidence="2" id="KW-1185">Reference proteome</keyword>
<dbReference type="RefSeq" id="WP_192375778.1">
    <property type="nucleotide sequence ID" value="NZ_JACXSS010000001.1"/>
</dbReference>